<dbReference type="GeneID" id="19199826"/>
<keyword evidence="2" id="KW-1185">Reference proteome</keyword>
<evidence type="ECO:0000313" key="2">
    <source>
        <dbReference type="Proteomes" id="UP000053558"/>
    </source>
</evidence>
<proteinExistence type="predicted"/>
<dbReference type="RefSeq" id="XP_007768747.1">
    <property type="nucleotide sequence ID" value="XM_007770557.1"/>
</dbReference>
<dbReference type="OrthoDB" id="3016366at2759"/>
<evidence type="ECO:0000313" key="1">
    <source>
        <dbReference type="EMBL" id="EIW81393.1"/>
    </source>
</evidence>
<dbReference type="EMBL" id="JH711578">
    <property type="protein sequence ID" value="EIW81393.1"/>
    <property type="molecule type" value="Genomic_DNA"/>
</dbReference>
<dbReference type="Proteomes" id="UP000053558">
    <property type="component" value="Unassembled WGS sequence"/>
</dbReference>
<accession>A0A5M3MQE5</accession>
<dbReference type="KEGG" id="cput:CONPUDRAFT_124512"/>
<dbReference type="AlphaFoldDB" id="A0A5M3MQE5"/>
<dbReference type="OMA" id="RIWLLWI"/>
<name>A0A5M3MQE5_CONPW</name>
<sequence>MSYPNNTIDNRFKVGALYLGLWARDTPEATYHWGLYHHRDSASGYKYHIKNGAPGFWVTDHGKSSRCMKSIALIGFMRIGHCIANDIAKLDKVFGGMPLNRIPPGYPALTCKTWTLHAVALLEAAGFVMCSDLEALYAEILKWGSSEYEPTMLNVQPRTIIDSQSCVLA</sequence>
<comment type="caution">
    <text evidence="1">The sequence shown here is derived from an EMBL/GenBank/DDBJ whole genome shotgun (WGS) entry which is preliminary data.</text>
</comment>
<organism evidence="1 2">
    <name type="scientific">Coniophora puteana (strain RWD-64-598)</name>
    <name type="common">Brown rot fungus</name>
    <dbReference type="NCBI Taxonomy" id="741705"/>
    <lineage>
        <taxon>Eukaryota</taxon>
        <taxon>Fungi</taxon>
        <taxon>Dikarya</taxon>
        <taxon>Basidiomycota</taxon>
        <taxon>Agaricomycotina</taxon>
        <taxon>Agaricomycetes</taxon>
        <taxon>Agaricomycetidae</taxon>
        <taxon>Boletales</taxon>
        <taxon>Coniophorineae</taxon>
        <taxon>Coniophoraceae</taxon>
        <taxon>Coniophora</taxon>
    </lineage>
</organism>
<gene>
    <name evidence="1" type="ORF">CONPUDRAFT_124512</name>
</gene>
<protein>
    <submittedName>
        <fullName evidence="1">Uncharacterized protein</fullName>
    </submittedName>
</protein>
<reference evidence="2" key="1">
    <citation type="journal article" date="2012" name="Science">
        <title>The Paleozoic origin of enzymatic lignin decomposition reconstructed from 31 fungal genomes.</title>
        <authorList>
            <person name="Floudas D."/>
            <person name="Binder M."/>
            <person name="Riley R."/>
            <person name="Barry K."/>
            <person name="Blanchette R.A."/>
            <person name="Henrissat B."/>
            <person name="Martinez A.T."/>
            <person name="Otillar R."/>
            <person name="Spatafora J.W."/>
            <person name="Yadav J.S."/>
            <person name="Aerts A."/>
            <person name="Benoit I."/>
            <person name="Boyd A."/>
            <person name="Carlson A."/>
            <person name="Copeland A."/>
            <person name="Coutinho P.M."/>
            <person name="de Vries R.P."/>
            <person name="Ferreira P."/>
            <person name="Findley K."/>
            <person name="Foster B."/>
            <person name="Gaskell J."/>
            <person name="Glotzer D."/>
            <person name="Gorecki P."/>
            <person name="Heitman J."/>
            <person name="Hesse C."/>
            <person name="Hori C."/>
            <person name="Igarashi K."/>
            <person name="Jurgens J.A."/>
            <person name="Kallen N."/>
            <person name="Kersten P."/>
            <person name="Kohler A."/>
            <person name="Kuees U."/>
            <person name="Kumar T.K.A."/>
            <person name="Kuo A."/>
            <person name="LaButti K."/>
            <person name="Larrondo L.F."/>
            <person name="Lindquist E."/>
            <person name="Ling A."/>
            <person name="Lombard V."/>
            <person name="Lucas S."/>
            <person name="Lundell T."/>
            <person name="Martin R."/>
            <person name="McLaughlin D.J."/>
            <person name="Morgenstern I."/>
            <person name="Morin E."/>
            <person name="Murat C."/>
            <person name="Nagy L.G."/>
            <person name="Nolan M."/>
            <person name="Ohm R.A."/>
            <person name="Patyshakuliyeva A."/>
            <person name="Rokas A."/>
            <person name="Ruiz-Duenas F.J."/>
            <person name="Sabat G."/>
            <person name="Salamov A."/>
            <person name="Samejima M."/>
            <person name="Schmutz J."/>
            <person name="Slot J.C."/>
            <person name="St John F."/>
            <person name="Stenlid J."/>
            <person name="Sun H."/>
            <person name="Sun S."/>
            <person name="Syed K."/>
            <person name="Tsang A."/>
            <person name="Wiebenga A."/>
            <person name="Young D."/>
            <person name="Pisabarro A."/>
            <person name="Eastwood D.C."/>
            <person name="Martin F."/>
            <person name="Cullen D."/>
            <person name="Grigoriev I.V."/>
            <person name="Hibbett D.S."/>
        </authorList>
    </citation>
    <scope>NUCLEOTIDE SEQUENCE [LARGE SCALE GENOMIC DNA]</scope>
    <source>
        <strain evidence="2">RWD-64-598 SS2</strain>
    </source>
</reference>